<dbReference type="PANTHER" id="PTHR11086:SF18">
    <property type="entry name" value="DEOXYCYTIDYLATE DEAMINASE"/>
    <property type="match status" value="1"/>
</dbReference>
<keyword evidence="6" id="KW-0862">Zinc</keyword>
<keyword evidence="5" id="KW-0378">Hydrolase</keyword>
<evidence type="ECO:0000256" key="2">
    <source>
        <dbReference type="ARBA" id="ARBA00006576"/>
    </source>
</evidence>
<evidence type="ECO:0000256" key="4">
    <source>
        <dbReference type="ARBA" id="ARBA00022727"/>
    </source>
</evidence>
<proteinExistence type="inferred from homology"/>
<dbReference type="AlphaFoldDB" id="A0A1B6GX39"/>
<organism evidence="14">
    <name type="scientific">Cuerna arida</name>
    <dbReference type="NCBI Taxonomy" id="1464854"/>
    <lineage>
        <taxon>Eukaryota</taxon>
        <taxon>Metazoa</taxon>
        <taxon>Ecdysozoa</taxon>
        <taxon>Arthropoda</taxon>
        <taxon>Hexapoda</taxon>
        <taxon>Insecta</taxon>
        <taxon>Pterygota</taxon>
        <taxon>Neoptera</taxon>
        <taxon>Paraneoptera</taxon>
        <taxon>Hemiptera</taxon>
        <taxon>Auchenorrhyncha</taxon>
        <taxon>Membracoidea</taxon>
        <taxon>Cicadellidae</taxon>
        <taxon>Cicadellinae</taxon>
        <taxon>Proconiini</taxon>
        <taxon>Cuerna</taxon>
    </lineage>
</organism>
<evidence type="ECO:0000256" key="5">
    <source>
        <dbReference type="ARBA" id="ARBA00022801"/>
    </source>
</evidence>
<evidence type="ECO:0000313" key="14">
    <source>
        <dbReference type="EMBL" id="JAS66994.1"/>
    </source>
</evidence>
<dbReference type="PROSITE" id="PS00903">
    <property type="entry name" value="CYT_DCMP_DEAMINASES_1"/>
    <property type="match status" value="1"/>
</dbReference>
<evidence type="ECO:0000256" key="12">
    <source>
        <dbReference type="SAM" id="MobiDB-lite"/>
    </source>
</evidence>
<sequence>MTSNSNGNHSYYEENKNGKQPRDVNSKRTDYLEWPEYFMSVAFLAAKRSKDPCSQVGACIVNKELKIVGTGYNGMPTGCSDDEFPWAKECDAKLNTKYLYVCHAEMNAIVNKNSADVRGCTIYVGLFPCNECAKIIIQSGITEVIYLSDKHAHKIETIAAKRMFDAAGIKYTQYIPKNKKVTIDFSEINWNEQTQLPPTPVKRKIEDEN</sequence>
<comment type="catalytic activity">
    <reaction evidence="10">
        <text>dCMP + H2O + H(+) = dUMP + NH4(+)</text>
        <dbReference type="Rhea" id="RHEA:22924"/>
        <dbReference type="ChEBI" id="CHEBI:15377"/>
        <dbReference type="ChEBI" id="CHEBI:15378"/>
        <dbReference type="ChEBI" id="CHEBI:28938"/>
        <dbReference type="ChEBI" id="CHEBI:57566"/>
        <dbReference type="ChEBI" id="CHEBI:246422"/>
        <dbReference type="EC" id="3.5.4.12"/>
    </reaction>
</comment>
<dbReference type="GO" id="GO:0008270">
    <property type="term" value="F:zinc ion binding"/>
    <property type="evidence" value="ECO:0007669"/>
    <property type="project" value="InterPro"/>
</dbReference>
<protein>
    <recommendedName>
        <fullName evidence="11">Probable deoxycytidylate deaminase</fullName>
        <ecNumber evidence="8">3.5.4.12</ecNumber>
    </recommendedName>
    <alternativeName>
        <fullName evidence="9">dCMP deaminase</fullName>
    </alternativeName>
</protein>
<dbReference type="InterPro" id="IPR016192">
    <property type="entry name" value="APOBEC/CMP_deaminase_Zn-bd"/>
</dbReference>
<evidence type="ECO:0000256" key="6">
    <source>
        <dbReference type="ARBA" id="ARBA00022833"/>
    </source>
</evidence>
<evidence type="ECO:0000256" key="1">
    <source>
        <dbReference type="ARBA" id="ARBA00001947"/>
    </source>
</evidence>
<keyword evidence="4" id="KW-0545">Nucleotide biosynthesis</keyword>
<dbReference type="Pfam" id="PF00383">
    <property type="entry name" value="dCMP_cyt_deam_1"/>
    <property type="match status" value="1"/>
</dbReference>
<keyword evidence="3" id="KW-0479">Metal-binding</keyword>
<evidence type="ECO:0000259" key="13">
    <source>
        <dbReference type="PROSITE" id="PS51747"/>
    </source>
</evidence>
<evidence type="ECO:0000256" key="9">
    <source>
        <dbReference type="ARBA" id="ARBA00041763"/>
    </source>
</evidence>
<name>A0A1B6GX39_9HEMI</name>
<dbReference type="InterPro" id="IPR016193">
    <property type="entry name" value="Cytidine_deaminase-like"/>
</dbReference>
<dbReference type="SUPFAM" id="SSF53927">
    <property type="entry name" value="Cytidine deaminase-like"/>
    <property type="match status" value="1"/>
</dbReference>
<comment type="similarity">
    <text evidence="2">Belongs to the cytidine and deoxycytidylate deaminase family.</text>
</comment>
<evidence type="ECO:0000256" key="8">
    <source>
        <dbReference type="ARBA" id="ARBA00038938"/>
    </source>
</evidence>
<dbReference type="Gene3D" id="3.40.140.10">
    <property type="entry name" value="Cytidine Deaminase, domain 2"/>
    <property type="match status" value="1"/>
</dbReference>
<dbReference type="PROSITE" id="PS51747">
    <property type="entry name" value="CYT_DCMP_DEAMINASES_2"/>
    <property type="match status" value="1"/>
</dbReference>
<feature type="region of interest" description="Disordered" evidence="12">
    <location>
        <begin position="1"/>
        <end position="25"/>
    </location>
</feature>
<dbReference type="EMBL" id="GECZ01002775">
    <property type="protein sequence ID" value="JAS66994.1"/>
    <property type="molecule type" value="Transcribed_RNA"/>
</dbReference>
<dbReference type="PANTHER" id="PTHR11086">
    <property type="entry name" value="DEOXYCYTIDYLATE DEAMINASE-RELATED"/>
    <property type="match status" value="1"/>
</dbReference>
<comment type="cofactor">
    <cofactor evidence="1">
        <name>Zn(2+)</name>
        <dbReference type="ChEBI" id="CHEBI:29105"/>
    </cofactor>
</comment>
<feature type="domain" description="CMP/dCMP-type deaminase" evidence="13">
    <location>
        <begin position="33"/>
        <end position="171"/>
    </location>
</feature>
<dbReference type="EC" id="3.5.4.12" evidence="8"/>
<dbReference type="GO" id="GO:0004132">
    <property type="term" value="F:dCMP deaminase activity"/>
    <property type="evidence" value="ECO:0007669"/>
    <property type="project" value="UniProtKB-EC"/>
</dbReference>
<comment type="function">
    <text evidence="7">Supplies the nucleotide substrate for thymidylate synthetase.</text>
</comment>
<evidence type="ECO:0000256" key="10">
    <source>
        <dbReference type="ARBA" id="ARBA00052978"/>
    </source>
</evidence>
<feature type="compositionally biased region" description="Basic and acidic residues" evidence="12">
    <location>
        <begin position="11"/>
        <end position="25"/>
    </location>
</feature>
<dbReference type="GO" id="GO:0005737">
    <property type="term" value="C:cytoplasm"/>
    <property type="evidence" value="ECO:0007669"/>
    <property type="project" value="TreeGrafter"/>
</dbReference>
<accession>A0A1B6GX39</accession>
<dbReference type="FunFam" id="3.40.140.10:FF:000021">
    <property type="entry name" value="Deoxycytidylate deaminase"/>
    <property type="match status" value="1"/>
</dbReference>
<evidence type="ECO:0000256" key="11">
    <source>
        <dbReference type="ARBA" id="ARBA00071625"/>
    </source>
</evidence>
<evidence type="ECO:0000256" key="7">
    <source>
        <dbReference type="ARBA" id="ARBA00037036"/>
    </source>
</evidence>
<evidence type="ECO:0000256" key="3">
    <source>
        <dbReference type="ARBA" id="ARBA00022723"/>
    </source>
</evidence>
<dbReference type="CDD" id="cd01286">
    <property type="entry name" value="deoxycytidylate_deaminase"/>
    <property type="match status" value="1"/>
</dbReference>
<reference evidence="14" key="1">
    <citation type="submission" date="2015-11" db="EMBL/GenBank/DDBJ databases">
        <title>De novo transcriptome assembly of four potential Pierce s Disease insect vectors from Arizona vineyards.</title>
        <authorList>
            <person name="Tassone E.E."/>
        </authorList>
    </citation>
    <scope>NUCLEOTIDE SEQUENCE</scope>
</reference>
<dbReference type="InterPro" id="IPR035105">
    <property type="entry name" value="Deoxycytidylate_deaminase_dom"/>
</dbReference>
<dbReference type="GO" id="GO:0009165">
    <property type="term" value="P:nucleotide biosynthetic process"/>
    <property type="evidence" value="ECO:0007669"/>
    <property type="project" value="UniProtKB-KW"/>
</dbReference>
<gene>
    <name evidence="14" type="ORF">g.6615</name>
</gene>
<dbReference type="InterPro" id="IPR015517">
    <property type="entry name" value="dCMP_deaminase-rel"/>
</dbReference>
<dbReference type="InterPro" id="IPR002125">
    <property type="entry name" value="CMP_dCMP_dom"/>
</dbReference>